<keyword evidence="1" id="KW-1133">Transmembrane helix</keyword>
<sequence length="61" mass="7106">MSFYSTSSLYSPFEFSNRAPMFKNSKNPKIGTGFILQACIFLSWTHWRIYFQGKEKATNLS</sequence>
<evidence type="ECO:0000313" key="2">
    <source>
        <dbReference type="EMBL" id="TYH45072.1"/>
    </source>
</evidence>
<accession>A0A5D2IRT2</accession>
<keyword evidence="3" id="KW-1185">Reference proteome</keyword>
<name>A0A5D2IRT2_GOSTO</name>
<evidence type="ECO:0000256" key="1">
    <source>
        <dbReference type="SAM" id="Phobius"/>
    </source>
</evidence>
<feature type="transmembrane region" description="Helical" evidence="1">
    <location>
        <begin position="30"/>
        <end position="51"/>
    </location>
</feature>
<keyword evidence="1" id="KW-0472">Membrane</keyword>
<organism evidence="2 3">
    <name type="scientific">Gossypium tomentosum</name>
    <name type="common">Hawaiian cotton</name>
    <name type="synonym">Gossypium sandvicense</name>
    <dbReference type="NCBI Taxonomy" id="34277"/>
    <lineage>
        <taxon>Eukaryota</taxon>
        <taxon>Viridiplantae</taxon>
        <taxon>Streptophyta</taxon>
        <taxon>Embryophyta</taxon>
        <taxon>Tracheophyta</taxon>
        <taxon>Spermatophyta</taxon>
        <taxon>Magnoliopsida</taxon>
        <taxon>eudicotyledons</taxon>
        <taxon>Gunneridae</taxon>
        <taxon>Pentapetalae</taxon>
        <taxon>rosids</taxon>
        <taxon>malvids</taxon>
        <taxon>Malvales</taxon>
        <taxon>Malvaceae</taxon>
        <taxon>Malvoideae</taxon>
        <taxon>Gossypium</taxon>
    </lineage>
</organism>
<gene>
    <name evidence="2" type="ORF">ES332_D11G238800v1</name>
</gene>
<dbReference type="AlphaFoldDB" id="A0A5D2IRT2"/>
<evidence type="ECO:0000313" key="3">
    <source>
        <dbReference type="Proteomes" id="UP000322667"/>
    </source>
</evidence>
<reference evidence="2 3" key="1">
    <citation type="submission" date="2019-07" db="EMBL/GenBank/DDBJ databases">
        <title>WGS assembly of Gossypium tomentosum.</title>
        <authorList>
            <person name="Chen Z.J."/>
            <person name="Sreedasyam A."/>
            <person name="Ando A."/>
            <person name="Song Q."/>
            <person name="De L."/>
            <person name="Hulse-Kemp A."/>
            <person name="Ding M."/>
            <person name="Ye W."/>
            <person name="Kirkbride R."/>
            <person name="Jenkins J."/>
            <person name="Plott C."/>
            <person name="Lovell J."/>
            <person name="Lin Y.-M."/>
            <person name="Vaughn R."/>
            <person name="Liu B."/>
            <person name="Li W."/>
            <person name="Simpson S."/>
            <person name="Scheffler B."/>
            <person name="Saski C."/>
            <person name="Grover C."/>
            <person name="Hu G."/>
            <person name="Conover J."/>
            <person name="Carlson J."/>
            <person name="Shu S."/>
            <person name="Boston L."/>
            <person name="Williams M."/>
            <person name="Peterson D."/>
            <person name="Mcgee K."/>
            <person name="Jones D."/>
            <person name="Wendel J."/>
            <person name="Stelly D."/>
            <person name="Grimwood J."/>
            <person name="Schmutz J."/>
        </authorList>
    </citation>
    <scope>NUCLEOTIDE SEQUENCE [LARGE SCALE GENOMIC DNA]</scope>
    <source>
        <strain evidence="2">7179.01</strain>
    </source>
</reference>
<proteinExistence type="predicted"/>
<dbReference type="EMBL" id="CM017633">
    <property type="protein sequence ID" value="TYH45072.1"/>
    <property type="molecule type" value="Genomic_DNA"/>
</dbReference>
<dbReference type="Proteomes" id="UP000322667">
    <property type="component" value="Chromosome D11"/>
</dbReference>
<protein>
    <submittedName>
        <fullName evidence="2">Uncharacterized protein</fullName>
    </submittedName>
</protein>
<keyword evidence="1" id="KW-0812">Transmembrane</keyword>